<name>A0AAV7IB16_COTGL</name>
<keyword evidence="3" id="KW-1185">Reference proteome</keyword>
<gene>
    <name evidence="2" type="ORF">KQX54_004210</name>
</gene>
<evidence type="ECO:0000313" key="2">
    <source>
        <dbReference type="EMBL" id="KAH0548906.1"/>
    </source>
</evidence>
<dbReference type="AlphaFoldDB" id="A0AAV7IB16"/>
<reference evidence="2 3" key="1">
    <citation type="journal article" date="2021" name="J. Hered.">
        <title>A chromosome-level genome assembly of the parasitoid wasp, Cotesia glomerata (Hymenoptera: Braconidae).</title>
        <authorList>
            <person name="Pinto B.J."/>
            <person name="Weis J.J."/>
            <person name="Gamble T."/>
            <person name="Ode P.J."/>
            <person name="Paul R."/>
            <person name="Zaspel J.M."/>
        </authorList>
    </citation>
    <scope>NUCLEOTIDE SEQUENCE [LARGE SCALE GENOMIC DNA]</scope>
    <source>
        <strain evidence="2">CgM1</strain>
    </source>
</reference>
<accession>A0AAV7IB16</accession>
<proteinExistence type="predicted"/>
<evidence type="ECO:0000256" key="1">
    <source>
        <dbReference type="SAM" id="MobiDB-lite"/>
    </source>
</evidence>
<sequence length="107" mass="11925">MSVVVSPRVVWNPKARASHSHLLSTYEHRWYIRNEDRDDTRSDGLSIICNKALAKAKNAFVEQSIHEGRENSKANPADCSEVNKRQQSPTHAGPLFLGSPSLIANES</sequence>
<feature type="region of interest" description="Disordered" evidence="1">
    <location>
        <begin position="65"/>
        <end position="107"/>
    </location>
</feature>
<organism evidence="2 3">
    <name type="scientific">Cotesia glomerata</name>
    <name type="common">Lepidopteran parasitic wasp</name>
    <name type="synonym">Apanteles glomeratus</name>
    <dbReference type="NCBI Taxonomy" id="32391"/>
    <lineage>
        <taxon>Eukaryota</taxon>
        <taxon>Metazoa</taxon>
        <taxon>Ecdysozoa</taxon>
        <taxon>Arthropoda</taxon>
        <taxon>Hexapoda</taxon>
        <taxon>Insecta</taxon>
        <taxon>Pterygota</taxon>
        <taxon>Neoptera</taxon>
        <taxon>Endopterygota</taxon>
        <taxon>Hymenoptera</taxon>
        <taxon>Apocrita</taxon>
        <taxon>Ichneumonoidea</taxon>
        <taxon>Braconidae</taxon>
        <taxon>Microgastrinae</taxon>
        <taxon>Cotesia</taxon>
    </lineage>
</organism>
<comment type="caution">
    <text evidence="2">The sequence shown here is derived from an EMBL/GenBank/DDBJ whole genome shotgun (WGS) entry which is preliminary data.</text>
</comment>
<protein>
    <submittedName>
        <fullName evidence="2">Uncharacterized protein</fullName>
    </submittedName>
</protein>
<dbReference type="Proteomes" id="UP000826195">
    <property type="component" value="Unassembled WGS sequence"/>
</dbReference>
<dbReference type="EMBL" id="JAHXZJ010001864">
    <property type="protein sequence ID" value="KAH0548906.1"/>
    <property type="molecule type" value="Genomic_DNA"/>
</dbReference>
<evidence type="ECO:0000313" key="3">
    <source>
        <dbReference type="Proteomes" id="UP000826195"/>
    </source>
</evidence>